<gene>
    <name evidence="2" type="ORF">CLUMA_CG008237</name>
</gene>
<organism evidence="2 3">
    <name type="scientific">Clunio marinus</name>
    <dbReference type="NCBI Taxonomy" id="568069"/>
    <lineage>
        <taxon>Eukaryota</taxon>
        <taxon>Metazoa</taxon>
        <taxon>Ecdysozoa</taxon>
        <taxon>Arthropoda</taxon>
        <taxon>Hexapoda</taxon>
        <taxon>Insecta</taxon>
        <taxon>Pterygota</taxon>
        <taxon>Neoptera</taxon>
        <taxon>Endopterygota</taxon>
        <taxon>Diptera</taxon>
        <taxon>Nematocera</taxon>
        <taxon>Chironomoidea</taxon>
        <taxon>Chironomidae</taxon>
        <taxon>Clunio</taxon>
    </lineage>
</organism>
<evidence type="ECO:0000313" key="3">
    <source>
        <dbReference type="Proteomes" id="UP000183832"/>
    </source>
</evidence>
<accession>A0A1J1I8J0</accession>
<sequence length="116" mass="14199">MAVKRRMFAMKNLMKLQMNIFVNRFLAFNMNWKRFQNKRNALNVIRLCQSSLREVFRSYFLTSRFHRRHAIKFHRVLAEGKYDMENFQNTWNDGKRDIIDETIKKLDSSNKMNLMN</sequence>
<dbReference type="Proteomes" id="UP000183832">
    <property type="component" value="Unassembled WGS sequence"/>
</dbReference>
<dbReference type="Pfam" id="PF18609">
    <property type="entry name" value="SAM_Exu"/>
    <property type="match status" value="1"/>
</dbReference>
<proteinExistence type="predicted"/>
<keyword evidence="3" id="KW-1185">Reference proteome</keyword>
<evidence type="ECO:0000259" key="1">
    <source>
        <dbReference type="Pfam" id="PF18609"/>
    </source>
</evidence>
<protein>
    <submittedName>
        <fullName evidence="2">CLUMA_CG008237, isoform A</fullName>
    </submittedName>
</protein>
<feature type="domain" description="Exuperantia SAM-like" evidence="1">
    <location>
        <begin position="53"/>
        <end position="111"/>
    </location>
</feature>
<reference evidence="2 3" key="1">
    <citation type="submission" date="2015-04" db="EMBL/GenBank/DDBJ databases">
        <authorList>
            <person name="Syromyatnikov M.Y."/>
            <person name="Popov V.N."/>
        </authorList>
    </citation>
    <scope>NUCLEOTIDE SEQUENCE [LARGE SCALE GENOMIC DNA]</scope>
</reference>
<dbReference type="InterPro" id="IPR040941">
    <property type="entry name" value="SAM_Exu"/>
</dbReference>
<evidence type="ECO:0000313" key="2">
    <source>
        <dbReference type="EMBL" id="CRK94737.1"/>
    </source>
</evidence>
<name>A0A1J1I8J0_9DIPT</name>
<dbReference type="EMBL" id="CVRI01000040">
    <property type="protein sequence ID" value="CRK94737.1"/>
    <property type="molecule type" value="Genomic_DNA"/>
</dbReference>
<dbReference type="AlphaFoldDB" id="A0A1J1I8J0"/>